<dbReference type="EC" id="2.5.1.58" evidence="4"/>
<evidence type="ECO:0000256" key="3">
    <source>
        <dbReference type="ARBA" id="ARBA00012700"/>
    </source>
</evidence>
<evidence type="ECO:0000256" key="2">
    <source>
        <dbReference type="ARBA" id="ARBA00006734"/>
    </source>
</evidence>
<dbReference type="EMBL" id="KN739311">
    <property type="protein sequence ID" value="KIH54306.1"/>
    <property type="molecule type" value="Genomic_DNA"/>
</dbReference>
<sequence>MHRSKLEAKEEAQQGQSAVAINYDVELLHRREAHTELERLGLVTTNATEDNPEWADVKPIYPTKEEDGAVRIAVTEQFRDAFAYLRAVIASGEMSSRVFLLTEDCIQLNPANYTLWQFRRELLKKLNVDLSNELKYLDDIIIQTPKNYQARWIEIIQHAESTLRLIRSSILFRQWVLRHFVFTGDDVDTAVETELSFTAKLLFEDPRNNSAWNNRYFVLQTNNKLADPSTVDSEISLAKRFIEKMPHNESVWNYLAGILLGNGLSSRADVVAFVEDLYERTEAPKRAPYLVSFLCDILLENIENDVNAAENCKRAKELYTELVSLDPVRANYWKHQIRVADNLLERRSYKTVAK</sequence>
<evidence type="ECO:0000256" key="4">
    <source>
        <dbReference type="ARBA" id="ARBA00012702"/>
    </source>
</evidence>
<dbReference type="GO" id="GO:0004660">
    <property type="term" value="F:protein farnesyltransferase activity"/>
    <property type="evidence" value="ECO:0007669"/>
    <property type="project" value="UniProtKB-EC"/>
</dbReference>
<comment type="similarity">
    <text evidence="2">Belongs to the protein prenyltransferase subunit alpha family.</text>
</comment>
<protein>
    <recommendedName>
        <fullName evidence="9">Protein farnesyltransferase/geranylgeranyltransferase type-1 subunit alpha</fullName>
        <ecNumber evidence="4">2.5.1.58</ecNumber>
        <ecNumber evidence="3">2.5.1.59</ecNumber>
    </recommendedName>
    <alternativeName>
        <fullName evidence="12">CAAX farnesyltransferase subunit alpha</fullName>
    </alternativeName>
    <alternativeName>
        <fullName evidence="11">FTase-alpha</fullName>
    </alternativeName>
    <alternativeName>
        <fullName evidence="10">Ras proteins prenyltransferase subunit alpha</fullName>
    </alternativeName>
    <alternativeName>
        <fullName evidence="13">Type I protein geranyl-geranyltransferase subunit alpha</fullName>
    </alternativeName>
</protein>
<evidence type="ECO:0000256" key="6">
    <source>
        <dbReference type="ARBA" id="ARBA00022679"/>
    </source>
</evidence>
<evidence type="ECO:0000256" key="7">
    <source>
        <dbReference type="ARBA" id="ARBA00022737"/>
    </source>
</evidence>
<dbReference type="GO" id="GO:0005965">
    <property type="term" value="C:protein farnesyltransferase complex"/>
    <property type="evidence" value="ECO:0007669"/>
    <property type="project" value="TreeGrafter"/>
</dbReference>
<keyword evidence="8" id="KW-0460">Magnesium</keyword>
<evidence type="ECO:0000313" key="14">
    <source>
        <dbReference type="EMBL" id="KIH54306.1"/>
    </source>
</evidence>
<dbReference type="OrthoDB" id="272289at2759"/>
<name>A0A0C2GBH8_9BILA</name>
<dbReference type="PANTHER" id="PTHR11129">
    <property type="entry name" value="PROTEIN FARNESYLTRANSFERASE ALPHA SUBUNIT/RAB GERANYLGERANYL TRANSFERASE ALPHA SUBUNIT"/>
    <property type="match status" value="1"/>
</dbReference>
<dbReference type="EC" id="2.5.1.59" evidence="3"/>
<dbReference type="Pfam" id="PF01239">
    <property type="entry name" value="PPTA"/>
    <property type="match status" value="3"/>
</dbReference>
<evidence type="ECO:0000256" key="8">
    <source>
        <dbReference type="ARBA" id="ARBA00022842"/>
    </source>
</evidence>
<comment type="cofactor">
    <cofactor evidence="1">
        <name>Mg(2+)</name>
        <dbReference type="ChEBI" id="CHEBI:18420"/>
    </cofactor>
</comment>
<dbReference type="SUPFAM" id="SSF48439">
    <property type="entry name" value="Protein prenylyltransferase"/>
    <property type="match status" value="1"/>
</dbReference>
<dbReference type="Proteomes" id="UP000054047">
    <property type="component" value="Unassembled WGS sequence"/>
</dbReference>
<keyword evidence="15" id="KW-1185">Reference proteome</keyword>
<evidence type="ECO:0000256" key="13">
    <source>
        <dbReference type="ARBA" id="ARBA00043219"/>
    </source>
</evidence>
<dbReference type="PROSITE" id="PS51147">
    <property type="entry name" value="PFTA"/>
    <property type="match status" value="3"/>
</dbReference>
<dbReference type="GO" id="GO:0004662">
    <property type="term" value="F:CAAX-protein geranylgeranyltransferase activity"/>
    <property type="evidence" value="ECO:0007669"/>
    <property type="project" value="UniProtKB-EC"/>
</dbReference>
<dbReference type="Gene3D" id="1.25.40.120">
    <property type="entry name" value="Protein prenylyltransferase"/>
    <property type="match status" value="2"/>
</dbReference>
<keyword evidence="6 14" id="KW-0808">Transferase</keyword>
<reference evidence="14 15" key="1">
    <citation type="submission" date="2013-12" db="EMBL/GenBank/DDBJ databases">
        <title>Draft genome of the parsitic nematode Ancylostoma duodenale.</title>
        <authorList>
            <person name="Mitreva M."/>
        </authorList>
    </citation>
    <scope>NUCLEOTIDE SEQUENCE [LARGE SCALE GENOMIC DNA]</scope>
    <source>
        <strain evidence="14 15">Zhejiang</strain>
    </source>
</reference>
<evidence type="ECO:0000313" key="15">
    <source>
        <dbReference type="Proteomes" id="UP000054047"/>
    </source>
</evidence>
<dbReference type="PANTHER" id="PTHR11129:SF1">
    <property type="entry name" value="PROTEIN FARNESYLTRANSFERASE_GERANYLGERANYLTRANSFERASE TYPE-1 SUBUNIT ALPHA"/>
    <property type="match status" value="1"/>
</dbReference>
<keyword evidence="7" id="KW-0677">Repeat</keyword>
<evidence type="ECO:0000256" key="1">
    <source>
        <dbReference type="ARBA" id="ARBA00001946"/>
    </source>
</evidence>
<keyword evidence="5" id="KW-0637">Prenyltransferase</keyword>
<evidence type="ECO:0000256" key="12">
    <source>
        <dbReference type="ARBA" id="ARBA00043086"/>
    </source>
</evidence>
<dbReference type="AlphaFoldDB" id="A0A0C2GBH8"/>
<accession>A0A0C2GBH8</accession>
<proteinExistence type="inferred from homology"/>
<evidence type="ECO:0000256" key="10">
    <source>
        <dbReference type="ARBA" id="ARBA00041392"/>
    </source>
</evidence>
<evidence type="ECO:0000256" key="5">
    <source>
        <dbReference type="ARBA" id="ARBA00022602"/>
    </source>
</evidence>
<evidence type="ECO:0000256" key="11">
    <source>
        <dbReference type="ARBA" id="ARBA00042436"/>
    </source>
</evidence>
<dbReference type="GO" id="GO:0005953">
    <property type="term" value="C:CAAX-protein geranylgeranyltransferase complex"/>
    <property type="evidence" value="ECO:0007669"/>
    <property type="project" value="TreeGrafter"/>
</dbReference>
<evidence type="ECO:0000256" key="9">
    <source>
        <dbReference type="ARBA" id="ARBA00040965"/>
    </source>
</evidence>
<dbReference type="InterPro" id="IPR002088">
    <property type="entry name" value="Prenyl_trans_a"/>
</dbReference>
<organism evidence="14 15">
    <name type="scientific">Ancylostoma duodenale</name>
    <dbReference type="NCBI Taxonomy" id="51022"/>
    <lineage>
        <taxon>Eukaryota</taxon>
        <taxon>Metazoa</taxon>
        <taxon>Ecdysozoa</taxon>
        <taxon>Nematoda</taxon>
        <taxon>Chromadorea</taxon>
        <taxon>Rhabditida</taxon>
        <taxon>Rhabditina</taxon>
        <taxon>Rhabditomorpha</taxon>
        <taxon>Strongyloidea</taxon>
        <taxon>Ancylostomatidae</taxon>
        <taxon>Ancylostomatinae</taxon>
        <taxon>Ancylostoma</taxon>
    </lineage>
</organism>
<gene>
    <name evidence="14" type="ORF">ANCDUO_15550</name>
</gene>